<accession>A0A2M8WLZ0</accession>
<dbReference type="Pfam" id="PF06230">
    <property type="entry name" value="LpxI_C"/>
    <property type="match status" value="1"/>
</dbReference>
<dbReference type="InterPro" id="IPR053174">
    <property type="entry name" value="LpxI"/>
</dbReference>
<evidence type="ECO:0000313" key="3">
    <source>
        <dbReference type="EMBL" id="PJI91945.1"/>
    </source>
</evidence>
<evidence type="ECO:0008006" key="5">
    <source>
        <dbReference type="Google" id="ProtNLM"/>
    </source>
</evidence>
<gene>
    <name evidence="3" type="ORF">BC777_0786</name>
</gene>
<dbReference type="Proteomes" id="UP000228531">
    <property type="component" value="Unassembled WGS sequence"/>
</dbReference>
<dbReference type="RefSeq" id="WP_100366819.1">
    <property type="nucleotide sequence ID" value="NZ_PGTY01000001.1"/>
</dbReference>
<dbReference type="EMBL" id="PGTY01000001">
    <property type="protein sequence ID" value="PJI91945.1"/>
    <property type="molecule type" value="Genomic_DNA"/>
</dbReference>
<dbReference type="Pfam" id="PF17930">
    <property type="entry name" value="LpxI_N"/>
    <property type="match status" value="1"/>
</dbReference>
<feature type="domain" description="LpxI C-terminal" evidence="1">
    <location>
        <begin position="128"/>
        <end position="286"/>
    </location>
</feature>
<dbReference type="Gene3D" id="3.40.50.20">
    <property type="match status" value="1"/>
</dbReference>
<keyword evidence="4" id="KW-1185">Reference proteome</keyword>
<feature type="domain" description="LpxI N-terminal" evidence="2">
    <location>
        <begin position="2"/>
        <end position="124"/>
    </location>
</feature>
<evidence type="ECO:0000313" key="4">
    <source>
        <dbReference type="Proteomes" id="UP000228531"/>
    </source>
</evidence>
<reference evidence="3 4" key="1">
    <citation type="submission" date="2017-11" db="EMBL/GenBank/DDBJ databases">
        <title>Genomic Encyclopedia of Archaeal and Bacterial Type Strains, Phase II (KMG-II): From Individual Species to Whole Genera.</title>
        <authorList>
            <person name="Goeker M."/>
        </authorList>
    </citation>
    <scope>NUCLEOTIDE SEQUENCE [LARGE SCALE GENOMIC DNA]</scope>
    <source>
        <strain evidence="3 4">DSM 29128</strain>
    </source>
</reference>
<dbReference type="OrthoDB" id="9789836at2"/>
<dbReference type="InterPro" id="IPR043167">
    <property type="entry name" value="LpxI_C_sf"/>
</dbReference>
<sequence length="293" mass="30224">MLALIAGTGDLPPALVARMAVRPLVCAMAGFRPALTPDLTFRIEQLGSFLNALRDRGVTDVCMAGAVTRPAIDPAAIDDATKPLVPRIIGAVAQGDDGALRTIIAIFEEAGFAVKAAHEIAPDLLPDAGVITRQPVTMDNRQDAVTAEQAVAEMGKADMGQACVVRNARVLARERQAGTDAMLAQFAPSDDPLWGAVDGLGSVLGSAAEWLSGTEGEPIDARGAILFKAPKPGQDRRADLPVIGLQTAKAAAAAGLAGVVIEADGVMVLDIGNVVSILDQAGLFLWVRPRGGA</sequence>
<dbReference type="PANTHER" id="PTHR39962">
    <property type="entry name" value="BLL4848 PROTEIN"/>
    <property type="match status" value="1"/>
</dbReference>
<organism evidence="3 4">
    <name type="scientific">Yoonia maricola</name>
    <dbReference type="NCBI Taxonomy" id="420999"/>
    <lineage>
        <taxon>Bacteria</taxon>
        <taxon>Pseudomonadati</taxon>
        <taxon>Pseudomonadota</taxon>
        <taxon>Alphaproteobacteria</taxon>
        <taxon>Rhodobacterales</taxon>
        <taxon>Paracoccaceae</taxon>
        <taxon>Yoonia</taxon>
    </lineage>
</organism>
<dbReference type="PANTHER" id="PTHR39962:SF1">
    <property type="entry name" value="LPXI FAMILY PROTEIN"/>
    <property type="match status" value="1"/>
</dbReference>
<dbReference type="Gene3D" id="3.40.140.80">
    <property type="match status" value="1"/>
</dbReference>
<dbReference type="AlphaFoldDB" id="A0A2M8WLZ0"/>
<proteinExistence type="predicted"/>
<evidence type="ECO:0000259" key="2">
    <source>
        <dbReference type="Pfam" id="PF17930"/>
    </source>
</evidence>
<comment type="caution">
    <text evidence="3">The sequence shown here is derived from an EMBL/GenBank/DDBJ whole genome shotgun (WGS) entry which is preliminary data.</text>
</comment>
<evidence type="ECO:0000259" key="1">
    <source>
        <dbReference type="Pfam" id="PF06230"/>
    </source>
</evidence>
<dbReference type="InterPro" id="IPR010415">
    <property type="entry name" value="LpxI_C"/>
</dbReference>
<protein>
    <recommendedName>
        <fullName evidence="5">Phosphatidate cytidylyltransferase</fullName>
    </recommendedName>
</protein>
<name>A0A2M8WLZ0_9RHOB</name>
<dbReference type="InterPro" id="IPR041255">
    <property type="entry name" value="LpxI_N"/>
</dbReference>